<accession>A0A934TQB6</accession>
<reference evidence="2" key="2">
    <citation type="submission" date="2021-01" db="EMBL/GenBank/DDBJ databases">
        <authorList>
            <person name="Kang M."/>
        </authorList>
    </citation>
    <scope>NUCLEOTIDE SEQUENCE</scope>
    <source>
        <strain evidence="2">KACC 17527</strain>
    </source>
</reference>
<keyword evidence="3" id="KW-1185">Reference proteome</keyword>
<evidence type="ECO:0000313" key="3">
    <source>
        <dbReference type="Proteomes" id="UP000630528"/>
    </source>
</evidence>
<name>A0A934TQB6_9BURK</name>
<evidence type="ECO:0000256" key="1">
    <source>
        <dbReference type="SAM" id="MobiDB-lite"/>
    </source>
</evidence>
<dbReference type="EMBL" id="JAEPWM010000001">
    <property type="protein sequence ID" value="MBK6005591.1"/>
    <property type="molecule type" value="Genomic_DNA"/>
</dbReference>
<proteinExistence type="predicted"/>
<dbReference type="RefSeq" id="WP_201166917.1">
    <property type="nucleotide sequence ID" value="NZ_JAEPWM010000001.1"/>
</dbReference>
<reference evidence="2" key="1">
    <citation type="journal article" date="2012" name="J. Microbiol. Biotechnol.">
        <title>Ramlibacter ginsenosidimutans sp. nov., with ginsenoside-converting activity.</title>
        <authorList>
            <person name="Wang L."/>
            <person name="An D.S."/>
            <person name="Kim S.G."/>
            <person name="Jin F.X."/>
            <person name="Kim S.C."/>
            <person name="Lee S.T."/>
            <person name="Im W.T."/>
        </authorList>
    </citation>
    <scope>NUCLEOTIDE SEQUENCE</scope>
    <source>
        <strain evidence="2">KACC 17527</strain>
    </source>
</reference>
<evidence type="ECO:0008006" key="4">
    <source>
        <dbReference type="Google" id="ProtNLM"/>
    </source>
</evidence>
<gene>
    <name evidence="2" type="ORF">JJB11_05755</name>
</gene>
<evidence type="ECO:0000313" key="2">
    <source>
        <dbReference type="EMBL" id="MBK6005591.1"/>
    </source>
</evidence>
<organism evidence="2 3">
    <name type="scientific">Ramlibacter ginsenosidimutans</name>
    <dbReference type="NCBI Taxonomy" id="502333"/>
    <lineage>
        <taxon>Bacteria</taxon>
        <taxon>Pseudomonadati</taxon>
        <taxon>Pseudomonadota</taxon>
        <taxon>Betaproteobacteria</taxon>
        <taxon>Burkholderiales</taxon>
        <taxon>Comamonadaceae</taxon>
        <taxon>Ramlibacter</taxon>
    </lineage>
</organism>
<comment type="caution">
    <text evidence="2">The sequence shown here is derived from an EMBL/GenBank/DDBJ whole genome shotgun (WGS) entry which is preliminary data.</text>
</comment>
<feature type="compositionally biased region" description="Polar residues" evidence="1">
    <location>
        <begin position="269"/>
        <end position="278"/>
    </location>
</feature>
<feature type="compositionally biased region" description="Basic and acidic residues" evidence="1">
    <location>
        <begin position="279"/>
        <end position="295"/>
    </location>
</feature>
<dbReference type="Proteomes" id="UP000630528">
    <property type="component" value="Unassembled WGS sequence"/>
</dbReference>
<dbReference type="AlphaFoldDB" id="A0A934TQB6"/>
<sequence>MWISQQLCRIAPQACAPKKNSRTRRAVARRRRNAEISCHDCAQLAASRAAARPTKKGLAVGLDDRDYMRERNRRTFDRLVKIRDRPFTPPPSSPSFLSMALTWICVAFVLFKAYGWWEQQKGQRTSTRSHATQNGEPPPELAQHREVHKAPAVAPRENFSSYDAPRPAEAARPLTGGTIYLCRGYSGGSFWASDHCNQHKPLIERIASVPAGLPFEQQVALAEQQHQAMAAPATGVTTTVVSAPAGLPDPALCTSLDARVNQLDAMARQPQSGSMQDWNRQERQKARDEQFRLHC</sequence>
<protein>
    <recommendedName>
        <fullName evidence="4">DUF4124 domain-containing protein</fullName>
    </recommendedName>
</protein>
<feature type="region of interest" description="Disordered" evidence="1">
    <location>
        <begin position="267"/>
        <end position="295"/>
    </location>
</feature>